<dbReference type="Pfam" id="PF19408">
    <property type="entry name" value="PKD_6"/>
    <property type="match status" value="1"/>
</dbReference>
<feature type="signal peptide" evidence="1">
    <location>
        <begin position="1"/>
        <end position="20"/>
    </location>
</feature>
<evidence type="ECO:0000313" key="4">
    <source>
        <dbReference type="Proteomes" id="UP000621670"/>
    </source>
</evidence>
<dbReference type="PROSITE" id="PS51820">
    <property type="entry name" value="PA14"/>
    <property type="match status" value="1"/>
</dbReference>
<sequence length="1159" mass="122178">MKKTLYFAVLLLMTFMSMKAQCTYTGSPLTSVGTSTFCVNTPGTTNTISSAAVRAGQFVLLNVVQGFSYRFSIGNVFPADTESLTLLNAADNSSFGAGSFASGASGATINSWTAPLSGEIKVLLSRNCVNDNTAGGVITLTLLSVGNTLDNQSAFGVNTWVGHVYNYGGGVRPGGFPSPNPISSTTSPFLNANYVGNYTVATEGFTTTFGGNTACFDVFSNSVKRAEIYTESFAVRYRMRSTRPAGCYTLNVSGDDGIRVYVDGVLVFDRWVDQGTTSYCDNLIRLTGNSDIVLDYYENGGGNNLTFSLATFDGSGNAITSASNVRLCSGLTTNITGSVLGSCTGGTNGGTNSLYQWQISTNNVLFTDIVGATAANYVAPAVTVVAGAPNNVRYFRRVFKPSALIPGACEFNSSVVTVTTSGGAAAVPGPISGGSSQCRASVATYSIAAVPNAVTYSWTNTGTGWTITPAADGLSVSVAFNASATNGILRVASVNGCATSGTSSFNITVNPLPATPTLGTVTQPTCTVPTGSIALSGLPSAGTWTITANPTTSGITGLTGSGSTTTIGGLAQGTNYTFSVSNGTCSSVQTAIVPINNLVTTTFDGSNWSSAPTLAKIGVVTASSASPISLSANTELCSCTVSANTNLIVNSGVTLKLQNQLEVNSTGSITFQNNSSLVQINDAAINSGTISYKRQTTVVRIGSDYTYWSSPVSMQNLLNLSPNTNTGKFWSFNPAATWFVETPSIKTMDIGKGFIIRAPDSYYAAYPFFSSIFEATFIGEPNNGVKTIAVGASGTYNLLGNPYPSAIDAVKFLNANSTVLGGTIYFWTHNTEIRNKVGATNEGTGDLVYIQDDYASFNRTGGVGTAASSDPNKSPTNPNIPNGMIAAGQSFFTTSIAPAGTLVTFNNDMRLGASYLNNSQFFRTKASEKVTIEPEKNRIWLNLGNKKRAFKQMLVGYIEGATNDFDKAFDGVSFNANAIINFYSINNATNYAIQGRALPFVPSDLVPLGYSSSVEGEFTISIDTVDGLFTKQSVFLEDKSTNTMHNLKIAPYSFQTTKGTFNDRFVLRYTDKNQVIEDVITDSNDVVVTTKNKQLKVISGLGDIKSVAIYTVLGKQIYFQEAIAKKELIIDTLPASDQVLIVKTILVNDTLHTTKTIFK</sequence>
<keyword evidence="1" id="KW-0732">Signal</keyword>
<dbReference type="SUPFAM" id="SSF56988">
    <property type="entry name" value="Anthrax protective antigen"/>
    <property type="match status" value="1"/>
</dbReference>
<comment type="caution">
    <text evidence="3">The sequence shown here is derived from an EMBL/GenBank/DDBJ whole genome shotgun (WGS) entry which is preliminary data.</text>
</comment>
<feature type="domain" description="PA14" evidence="2">
    <location>
        <begin position="185"/>
        <end position="323"/>
    </location>
</feature>
<dbReference type="InterPro" id="IPR045829">
    <property type="entry name" value="PKD_6"/>
</dbReference>
<protein>
    <recommendedName>
        <fullName evidence="2">PA14 domain-containing protein</fullName>
    </recommendedName>
</protein>
<proteinExistence type="predicted"/>
<dbReference type="RefSeq" id="WP_166132479.1">
    <property type="nucleotide sequence ID" value="NZ_JAAOBY010000001.1"/>
</dbReference>
<gene>
    <name evidence="3" type="ORF">H8R26_00095</name>
</gene>
<feature type="chain" id="PRO_5045716739" description="PA14 domain-containing protein" evidence="1">
    <location>
        <begin position="21"/>
        <end position="1159"/>
    </location>
</feature>
<evidence type="ECO:0000256" key="1">
    <source>
        <dbReference type="SAM" id="SignalP"/>
    </source>
</evidence>
<dbReference type="EMBL" id="JACRUM010000001">
    <property type="protein sequence ID" value="MBC5861807.1"/>
    <property type="molecule type" value="Genomic_DNA"/>
</dbReference>
<dbReference type="InterPro" id="IPR037524">
    <property type="entry name" value="PA14/GLEYA"/>
</dbReference>
<organism evidence="3 4">
    <name type="scientific">Flavobacterium turcicum</name>
    <dbReference type="NCBI Taxonomy" id="2764718"/>
    <lineage>
        <taxon>Bacteria</taxon>
        <taxon>Pseudomonadati</taxon>
        <taxon>Bacteroidota</taxon>
        <taxon>Flavobacteriia</taxon>
        <taxon>Flavobacteriales</taxon>
        <taxon>Flavobacteriaceae</taxon>
        <taxon>Flavobacterium</taxon>
    </lineage>
</organism>
<reference evidence="3 4" key="1">
    <citation type="submission" date="2020-08" db="EMBL/GenBank/DDBJ databases">
        <title>Description of novel Flavobacterium F-400 isolate.</title>
        <authorList>
            <person name="Saticioglu I."/>
            <person name="Duman M."/>
            <person name="Altun S."/>
        </authorList>
    </citation>
    <scope>NUCLEOTIDE SEQUENCE [LARGE SCALE GENOMIC DNA]</scope>
    <source>
        <strain evidence="3 4">F-400</strain>
    </source>
</reference>
<evidence type="ECO:0000259" key="2">
    <source>
        <dbReference type="PROSITE" id="PS51820"/>
    </source>
</evidence>
<evidence type="ECO:0000313" key="3">
    <source>
        <dbReference type="EMBL" id="MBC5861807.1"/>
    </source>
</evidence>
<accession>A0ABR7JBE6</accession>
<keyword evidence="4" id="KW-1185">Reference proteome</keyword>
<dbReference type="Proteomes" id="UP000621670">
    <property type="component" value="Unassembled WGS sequence"/>
</dbReference>
<name>A0ABR7JBE6_9FLAO</name>